<dbReference type="OrthoDB" id="1454456at2759"/>
<dbReference type="Proteomes" id="UP000257109">
    <property type="component" value="Unassembled WGS sequence"/>
</dbReference>
<feature type="non-terminal residue" evidence="2">
    <location>
        <position position="217"/>
    </location>
</feature>
<comment type="caution">
    <text evidence="2">The sequence shown here is derived from an EMBL/GenBank/DDBJ whole genome shotgun (WGS) entry which is preliminary data.</text>
</comment>
<evidence type="ECO:0000256" key="1">
    <source>
        <dbReference type="SAM" id="MobiDB-lite"/>
    </source>
</evidence>
<dbReference type="EMBL" id="QJKJ01001189">
    <property type="protein sequence ID" value="RDY08886.1"/>
    <property type="molecule type" value="Genomic_DNA"/>
</dbReference>
<name>A0A371I1H1_MUCPR</name>
<gene>
    <name evidence="2" type="ORF">CR513_06832</name>
</gene>
<dbReference type="AlphaFoldDB" id="A0A371I1H1"/>
<proteinExistence type="predicted"/>
<evidence type="ECO:0000313" key="3">
    <source>
        <dbReference type="Proteomes" id="UP000257109"/>
    </source>
</evidence>
<protein>
    <submittedName>
        <fullName evidence="2">Uncharacterized protein</fullName>
    </submittedName>
</protein>
<evidence type="ECO:0000313" key="2">
    <source>
        <dbReference type="EMBL" id="RDY08886.1"/>
    </source>
</evidence>
<reference evidence="2" key="1">
    <citation type="submission" date="2018-05" db="EMBL/GenBank/DDBJ databases">
        <title>Draft genome of Mucuna pruriens seed.</title>
        <authorList>
            <person name="Nnadi N.E."/>
            <person name="Vos R."/>
            <person name="Hasami M.H."/>
            <person name="Devisetty U.K."/>
            <person name="Aguiy J.C."/>
        </authorList>
    </citation>
    <scope>NUCLEOTIDE SEQUENCE [LARGE SCALE GENOMIC DNA]</scope>
    <source>
        <strain evidence="2">JCA_2017</strain>
    </source>
</reference>
<feature type="region of interest" description="Disordered" evidence="1">
    <location>
        <begin position="18"/>
        <end position="42"/>
    </location>
</feature>
<accession>A0A371I1H1</accession>
<feature type="non-terminal residue" evidence="2">
    <location>
        <position position="1"/>
    </location>
</feature>
<sequence length="217" mass="24522">MEGGSLLVADQHRAVFQGQRSIGRDETIMETGDQENRCKDEVQEEIQEPVDWRAKAVEKRQQEDIKEDEELERIELAAQGKEMNIRKLQRLGETQQKQGNDILVKETENSSKNEVPDIKNHSGRDVAEMGLIFGCKEKAKIEGSPMSDTRGEPMIELRVTMEVLGLGSTINPPQKHNKVEDLDNSQLQPCAAVQFAREPWGFLIITTEASMVCFVDK</sequence>
<organism evidence="2 3">
    <name type="scientific">Mucuna pruriens</name>
    <name type="common">Velvet bean</name>
    <name type="synonym">Dolichos pruriens</name>
    <dbReference type="NCBI Taxonomy" id="157652"/>
    <lineage>
        <taxon>Eukaryota</taxon>
        <taxon>Viridiplantae</taxon>
        <taxon>Streptophyta</taxon>
        <taxon>Embryophyta</taxon>
        <taxon>Tracheophyta</taxon>
        <taxon>Spermatophyta</taxon>
        <taxon>Magnoliopsida</taxon>
        <taxon>eudicotyledons</taxon>
        <taxon>Gunneridae</taxon>
        <taxon>Pentapetalae</taxon>
        <taxon>rosids</taxon>
        <taxon>fabids</taxon>
        <taxon>Fabales</taxon>
        <taxon>Fabaceae</taxon>
        <taxon>Papilionoideae</taxon>
        <taxon>50 kb inversion clade</taxon>
        <taxon>NPAAA clade</taxon>
        <taxon>indigoferoid/millettioid clade</taxon>
        <taxon>Phaseoleae</taxon>
        <taxon>Mucuna</taxon>
    </lineage>
</organism>
<keyword evidence="3" id="KW-1185">Reference proteome</keyword>